<comment type="caution">
    <text evidence="1">The sequence shown here is derived from an EMBL/GenBank/DDBJ whole genome shotgun (WGS) entry which is preliminary data.</text>
</comment>
<dbReference type="AlphaFoldDB" id="A0A317VKC0"/>
<organism evidence="1 2">
    <name type="scientific">Aspergillus eucalypticola (strain CBS 122712 / IBT 29274)</name>
    <dbReference type="NCBI Taxonomy" id="1448314"/>
    <lineage>
        <taxon>Eukaryota</taxon>
        <taxon>Fungi</taxon>
        <taxon>Dikarya</taxon>
        <taxon>Ascomycota</taxon>
        <taxon>Pezizomycotina</taxon>
        <taxon>Eurotiomycetes</taxon>
        <taxon>Eurotiomycetidae</taxon>
        <taxon>Eurotiales</taxon>
        <taxon>Aspergillaceae</taxon>
        <taxon>Aspergillus</taxon>
        <taxon>Aspergillus subgen. Circumdati</taxon>
    </lineage>
</organism>
<dbReference type="Proteomes" id="UP000246171">
    <property type="component" value="Unassembled WGS sequence"/>
</dbReference>
<dbReference type="GeneID" id="37048129"/>
<sequence length="86" mass="9682">MHTYLYRLCIRFSFPVHTTSPPIYPSTLSTYPIKLTPPPHSITCIYLTDLNPRLSNKPIQSAPFIISQVTVPLYLPSLSTMYVGAV</sequence>
<evidence type="ECO:0000313" key="2">
    <source>
        <dbReference type="Proteomes" id="UP000246171"/>
    </source>
</evidence>
<dbReference type="EMBL" id="MSFU01000010">
    <property type="protein sequence ID" value="PWY74736.1"/>
    <property type="molecule type" value="Genomic_DNA"/>
</dbReference>
<dbReference type="VEuPathDB" id="FungiDB:BO83DRAFT_14054"/>
<name>A0A317VKC0_ASPEC</name>
<protein>
    <submittedName>
        <fullName evidence="1">Uncharacterized protein</fullName>
    </submittedName>
</protein>
<keyword evidence="2" id="KW-1185">Reference proteome</keyword>
<dbReference type="RefSeq" id="XP_025388831.1">
    <property type="nucleotide sequence ID" value="XM_025526167.1"/>
</dbReference>
<evidence type="ECO:0000313" key="1">
    <source>
        <dbReference type="EMBL" id="PWY74736.1"/>
    </source>
</evidence>
<gene>
    <name evidence="1" type="ORF">BO83DRAFT_14054</name>
</gene>
<reference evidence="1" key="1">
    <citation type="submission" date="2016-12" db="EMBL/GenBank/DDBJ databases">
        <title>The genomes of Aspergillus section Nigri reveals drivers in fungal speciation.</title>
        <authorList>
            <consortium name="DOE Joint Genome Institute"/>
            <person name="Vesth T.C."/>
            <person name="Nybo J."/>
            <person name="Theobald S."/>
            <person name="Brandl J."/>
            <person name="Frisvad J.C."/>
            <person name="Nielsen K.F."/>
            <person name="Lyhne E.K."/>
            <person name="Kogle M.E."/>
            <person name="Kuo A."/>
            <person name="Riley R."/>
            <person name="Clum A."/>
            <person name="Nolan M."/>
            <person name="Lipzen A."/>
            <person name="Salamov A."/>
            <person name="Henrissat B."/>
            <person name="Wiebenga A."/>
            <person name="De vries R.P."/>
            <person name="Grigoriev I.V."/>
            <person name="Mortensen U.H."/>
            <person name="Andersen M.R."/>
            <person name="Baker S.E."/>
        </authorList>
    </citation>
    <scope>NUCLEOTIDE SEQUENCE</scope>
    <source>
        <strain evidence="1">CBS 122712</strain>
    </source>
</reference>
<proteinExistence type="predicted"/>
<accession>A0A317VKC0</accession>